<evidence type="ECO:0000259" key="6">
    <source>
        <dbReference type="PROSITE" id="PS51078"/>
    </source>
</evidence>
<gene>
    <name evidence="7" type="ordered locus">Acry_2199</name>
</gene>
<keyword evidence="3" id="KW-0804">Transcription</keyword>
<dbReference type="InterPro" id="IPR005471">
    <property type="entry name" value="Tscrpt_reg_IclR_N"/>
</dbReference>
<dbReference type="EMBL" id="CP000697">
    <property type="protein sequence ID" value="ABQ31397.1"/>
    <property type="molecule type" value="Genomic_DNA"/>
</dbReference>
<keyword evidence="1" id="KW-0805">Transcription regulation</keyword>
<dbReference type="SMART" id="SM00346">
    <property type="entry name" value="HTH_ICLR"/>
    <property type="match status" value="1"/>
</dbReference>
<dbReference type="PROSITE" id="PS51078">
    <property type="entry name" value="ICLR_ED"/>
    <property type="match status" value="1"/>
</dbReference>
<feature type="domain" description="HTH iclR-type" evidence="5">
    <location>
        <begin position="25"/>
        <end position="85"/>
    </location>
</feature>
<keyword evidence="2" id="KW-0238">DNA-binding</keyword>
<dbReference type="InterPro" id="IPR012794">
    <property type="entry name" value="PcaR_PcaU"/>
</dbReference>
<dbReference type="Gene3D" id="3.30.450.40">
    <property type="match status" value="1"/>
</dbReference>
<name>A5G0L5_ACICJ</name>
<dbReference type="GO" id="GO:0003677">
    <property type="term" value="F:DNA binding"/>
    <property type="evidence" value="ECO:0007669"/>
    <property type="project" value="UniProtKB-KW"/>
</dbReference>
<dbReference type="Pfam" id="PF01614">
    <property type="entry name" value="IclR_C"/>
    <property type="match status" value="1"/>
</dbReference>
<sequence>MSSLSADSIQPAPPAAAPANPRDHVESFARGLAILCAFGPDRPKMTLSDAARVTGLQRSAARRFLLTLCDLGYAVQTDRWFALTPRVLELGYAYLGSLRFPELIEPYLTGLTRELGESSSAAVLDGTDIVYVARSAAPQRLMALSLGVGTRLPAHATSMGQALLATLSDDEVRARYGRAPLQGFTPATITDVGRLLERLATVRRDGFALNDQELEFGLRSVAVAVPGKGQRQAVALNVATNAARVSHEEVMRRILPAIREAAAQCARAVALLG</sequence>
<dbReference type="eggNOG" id="COG1414">
    <property type="taxonomic scope" value="Bacteria"/>
</dbReference>
<dbReference type="GO" id="GO:0003700">
    <property type="term" value="F:DNA-binding transcription factor activity"/>
    <property type="evidence" value="ECO:0007669"/>
    <property type="project" value="TreeGrafter"/>
</dbReference>
<evidence type="ECO:0000256" key="1">
    <source>
        <dbReference type="ARBA" id="ARBA00023015"/>
    </source>
</evidence>
<evidence type="ECO:0000256" key="2">
    <source>
        <dbReference type="ARBA" id="ARBA00023125"/>
    </source>
</evidence>
<dbReference type="SUPFAM" id="SSF46785">
    <property type="entry name" value="Winged helix' DNA-binding domain"/>
    <property type="match status" value="1"/>
</dbReference>
<evidence type="ECO:0000313" key="8">
    <source>
        <dbReference type="Proteomes" id="UP000000245"/>
    </source>
</evidence>
<dbReference type="KEGG" id="acr:Acry_2199"/>
<dbReference type="Gene3D" id="1.10.10.10">
    <property type="entry name" value="Winged helix-like DNA-binding domain superfamily/Winged helix DNA-binding domain"/>
    <property type="match status" value="1"/>
</dbReference>
<organism evidence="7 8">
    <name type="scientific">Acidiphilium cryptum (strain JF-5)</name>
    <dbReference type="NCBI Taxonomy" id="349163"/>
    <lineage>
        <taxon>Bacteria</taxon>
        <taxon>Pseudomonadati</taxon>
        <taxon>Pseudomonadota</taxon>
        <taxon>Alphaproteobacteria</taxon>
        <taxon>Acetobacterales</taxon>
        <taxon>Acidocellaceae</taxon>
        <taxon>Acidiphilium</taxon>
    </lineage>
</organism>
<protein>
    <submittedName>
        <fullName evidence="7">Transcriptional regulator, IclR family</fullName>
    </submittedName>
</protein>
<evidence type="ECO:0000313" key="7">
    <source>
        <dbReference type="EMBL" id="ABQ31397.1"/>
    </source>
</evidence>
<dbReference type="InterPro" id="IPR036388">
    <property type="entry name" value="WH-like_DNA-bd_sf"/>
</dbReference>
<dbReference type="InterPro" id="IPR050707">
    <property type="entry name" value="HTH_MetabolicPath_Reg"/>
</dbReference>
<dbReference type="GO" id="GO:0045893">
    <property type="term" value="P:positive regulation of DNA-templated transcription"/>
    <property type="evidence" value="ECO:0007669"/>
    <property type="project" value="InterPro"/>
</dbReference>
<evidence type="ECO:0000256" key="3">
    <source>
        <dbReference type="ARBA" id="ARBA00023163"/>
    </source>
</evidence>
<accession>A5G0L5</accession>
<dbReference type="PANTHER" id="PTHR30136:SF34">
    <property type="entry name" value="TRANSCRIPTIONAL REGULATOR"/>
    <property type="match status" value="1"/>
</dbReference>
<dbReference type="STRING" id="349163.Acry_2199"/>
<dbReference type="PANTHER" id="PTHR30136">
    <property type="entry name" value="HELIX-TURN-HELIX TRANSCRIPTIONAL REGULATOR, ICLR FAMILY"/>
    <property type="match status" value="1"/>
</dbReference>
<dbReference type="AlphaFoldDB" id="A5G0L5"/>
<dbReference type="InterPro" id="IPR014757">
    <property type="entry name" value="Tscrpt_reg_IclR_C"/>
</dbReference>
<dbReference type="SUPFAM" id="SSF55781">
    <property type="entry name" value="GAF domain-like"/>
    <property type="match status" value="1"/>
</dbReference>
<dbReference type="Proteomes" id="UP000000245">
    <property type="component" value="Chromosome"/>
</dbReference>
<dbReference type="InterPro" id="IPR029016">
    <property type="entry name" value="GAF-like_dom_sf"/>
</dbReference>
<feature type="region of interest" description="Disordered" evidence="4">
    <location>
        <begin position="1"/>
        <end position="22"/>
    </location>
</feature>
<dbReference type="RefSeq" id="WP_007422453.1">
    <property type="nucleotide sequence ID" value="NC_009484.1"/>
</dbReference>
<keyword evidence="8" id="KW-1185">Reference proteome</keyword>
<reference evidence="7 8" key="1">
    <citation type="submission" date="2007-05" db="EMBL/GenBank/DDBJ databases">
        <title>Complete sequence of chromosome of Acidiphilium cryptum JF-5.</title>
        <authorList>
            <consortium name="US DOE Joint Genome Institute"/>
            <person name="Copeland A."/>
            <person name="Lucas S."/>
            <person name="Lapidus A."/>
            <person name="Barry K."/>
            <person name="Detter J.C."/>
            <person name="Glavina del Rio T."/>
            <person name="Hammon N."/>
            <person name="Israni S."/>
            <person name="Dalin E."/>
            <person name="Tice H."/>
            <person name="Pitluck S."/>
            <person name="Sims D."/>
            <person name="Brettin T."/>
            <person name="Bruce D."/>
            <person name="Han C."/>
            <person name="Schmutz J."/>
            <person name="Larimer F."/>
            <person name="Land M."/>
            <person name="Hauser L."/>
            <person name="Kyrpides N."/>
            <person name="Kim E."/>
            <person name="Magnuson T."/>
            <person name="Richardson P."/>
        </authorList>
    </citation>
    <scope>NUCLEOTIDE SEQUENCE [LARGE SCALE GENOMIC DNA]</scope>
    <source>
        <strain evidence="7 8">JF-5</strain>
    </source>
</reference>
<dbReference type="GO" id="GO:0045892">
    <property type="term" value="P:negative regulation of DNA-templated transcription"/>
    <property type="evidence" value="ECO:0007669"/>
    <property type="project" value="TreeGrafter"/>
</dbReference>
<evidence type="ECO:0000259" key="5">
    <source>
        <dbReference type="PROSITE" id="PS51077"/>
    </source>
</evidence>
<feature type="domain" description="IclR-ED" evidence="6">
    <location>
        <begin position="86"/>
        <end position="271"/>
    </location>
</feature>
<dbReference type="GO" id="GO:0046278">
    <property type="term" value="P:3,4-dihydroxybenzoate metabolic process"/>
    <property type="evidence" value="ECO:0007669"/>
    <property type="project" value="InterPro"/>
</dbReference>
<dbReference type="Pfam" id="PF09339">
    <property type="entry name" value="HTH_IclR"/>
    <property type="match status" value="1"/>
</dbReference>
<dbReference type="HOGENOM" id="CLU_062618_0_1_5"/>
<dbReference type="NCBIfam" id="TIGR02431">
    <property type="entry name" value="pcaR_pcaU"/>
    <property type="match status" value="1"/>
</dbReference>
<evidence type="ECO:0000256" key="4">
    <source>
        <dbReference type="SAM" id="MobiDB-lite"/>
    </source>
</evidence>
<dbReference type="InterPro" id="IPR036390">
    <property type="entry name" value="WH_DNA-bd_sf"/>
</dbReference>
<dbReference type="PROSITE" id="PS51077">
    <property type="entry name" value="HTH_ICLR"/>
    <property type="match status" value="1"/>
</dbReference>
<proteinExistence type="predicted"/>